<sequence length="77" mass="8830">DTKEFLIWEEVPLVGTRSVLTDCAGRTDRVPTPLSRYFRLLNWLMNGTLWSYTPQNPLFSGYNFLSSNLNVAFERGG</sequence>
<reference evidence="1" key="1">
    <citation type="submission" date="2025-08" db="UniProtKB">
        <authorList>
            <consortium name="Ensembl"/>
        </authorList>
    </citation>
    <scope>IDENTIFICATION</scope>
</reference>
<evidence type="ECO:0000313" key="2">
    <source>
        <dbReference type="Proteomes" id="UP000694568"/>
    </source>
</evidence>
<reference evidence="1" key="2">
    <citation type="submission" date="2025-09" db="UniProtKB">
        <authorList>
            <consortium name="Ensembl"/>
        </authorList>
    </citation>
    <scope>IDENTIFICATION</scope>
</reference>
<protein>
    <submittedName>
        <fullName evidence="1">Uncharacterized protein</fullName>
    </submittedName>
</protein>
<dbReference type="Ensembl" id="ENSSLUT00000033503.1">
    <property type="protein sequence ID" value="ENSSLUP00000032479.1"/>
    <property type="gene ID" value="ENSSLUG00000014483.1"/>
</dbReference>
<keyword evidence="2" id="KW-1185">Reference proteome</keyword>
<accession>A0A8C9YZV8</accession>
<dbReference type="AlphaFoldDB" id="A0A8C9YZV8"/>
<organism evidence="1 2">
    <name type="scientific">Sander lucioperca</name>
    <name type="common">Pike-perch</name>
    <name type="synonym">Perca lucioperca</name>
    <dbReference type="NCBI Taxonomy" id="283035"/>
    <lineage>
        <taxon>Eukaryota</taxon>
        <taxon>Metazoa</taxon>
        <taxon>Chordata</taxon>
        <taxon>Craniata</taxon>
        <taxon>Vertebrata</taxon>
        <taxon>Euteleostomi</taxon>
        <taxon>Actinopterygii</taxon>
        <taxon>Neopterygii</taxon>
        <taxon>Teleostei</taxon>
        <taxon>Neoteleostei</taxon>
        <taxon>Acanthomorphata</taxon>
        <taxon>Eupercaria</taxon>
        <taxon>Perciformes</taxon>
        <taxon>Percoidei</taxon>
        <taxon>Percidae</taxon>
        <taxon>Luciopercinae</taxon>
        <taxon>Sander</taxon>
    </lineage>
</organism>
<evidence type="ECO:0000313" key="1">
    <source>
        <dbReference type="Ensembl" id="ENSSLUP00000032479.1"/>
    </source>
</evidence>
<dbReference type="Proteomes" id="UP000694568">
    <property type="component" value="Unplaced"/>
</dbReference>
<proteinExistence type="predicted"/>
<name>A0A8C9YZV8_SANLU</name>